<reference evidence="7 8" key="1">
    <citation type="submission" date="2020-06" db="EMBL/GenBank/DDBJ databases">
        <title>Interaction of electrochemicaly active bacteria, Geobacter bremensis R4 on different carbon anode.</title>
        <authorList>
            <person name="Meng L."/>
            <person name="Yoshida N."/>
        </authorList>
    </citation>
    <scope>NUCLEOTIDE SEQUENCE [LARGE SCALE GENOMIC DNA]</scope>
    <source>
        <strain evidence="7 8">R4</strain>
    </source>
</reference>
<keyword evidence="8" id="KW-1185">Reference proteome</keyword>
<gene>
    <name evidence="7" type="ORF">GEOBRER4_n1918</name>
</gene>
<dbReference type="Proteomes" id="UP000515472">
    <property type="component" value="Chromosome"/>
</dbReference>
<evidence type="ECO:0000256" key="2">
    <source>
        <dbReference type="ARBA" id="ARBA00022630"/>
    </source>
</evidence>
<sequence>MEFDKAGILIVGGGIIGLTIARELVKQGHGDIVIIEKEPELGVHASGRNSGVLHAGIYYSPDSLKAKSCLNGNFLMRDYCKEKGLPLLESGKVIVTRTAAELPVLDELHRRATANGAKVEMIDERQLADIEPNARTVERALFSHYTAVVDPKAVLKSVKKDLEQTGRVKLHLGCRMTGLKGSSTALTDRGEIRFERFINAAGAYCNKVAGFFGVGSKYRLIPFKGVYRLLKKDAPFTVNSNIYPVPDIRNPFLGIHFTRSVHGDVYLGPTAIPAFGRENYGILSGIDAEALSIAFQDLVLFLVNRPFRNVALTEPLKYFPSYFFRDAAKLVKELAPSDVVHASKVGIRPQLVDWEKKELVMDFLVEADGSSLHVLNPISPAFTSSMDLAQGMVAEHFSF</sequence>
<evidence type="ECO:0000256" key="3">
    <source>
        <dbReference type="ARBA" id="ARBA00022827"/>
    </source>
</evidence>
<feature type="domain" description="FAD dependent oxidoreductase" evidence="6">
    <location>
        <begin position="8"/>
        <end position="353"/>
    </location>
</feature>
<comment type="cofactor">
    <cofactor evidence="1">
        <name>FAD</name>
        <dbReference type="ChEBI" id="CHEBI:57692"/>
    </cofactor>
</comment>
<keyword evidence="3" id="KW-0274">FAD</keyword>
<accession>A0A6S6M5A2</accession>
<comment type="similarity">
    <text evidence="5">Belongs to the L2HGDH family.</text>
</comment>
<evidence type="ECO:0000256" key="4">
    <source>
        <dbReference type="ARBA" id="ARBA00023002"/>
    </source>
</evidence>
<evidence type="ECO:0000256" key="1">
    <source>
        <dbReference type="ARBA" id="ARBA00001974"/>
    </source>
</evidence>
<dbReference type="InterPro" id="IPR006076">
    <property type="entry name" value="FAD-dep_OxRdtase"/>
</dbReference>
<dbReference type="Gene3D" id="3.50.50.60">
    <property type="entry name" value="FAD/NAD(P)-binding domain"/>
    <property type="match status" value="1"/>
</dbReference>
<organism evidence="7 8">
    <name type="scientific">Citrifermentans bremense</name>
    <dbReference type="NCBI Taxonomy" id="60035"/>
    <lineage>
        <taxon>Bacteria</taxon>
        <taxon>Pseudomonadati</taxon>
        <taxon>Thermodesulfobacteriota</taxon>
        <taxon>Desulfuromonadia</taxon>
        <taxon>Geobacterales</taxon>
        <taxon>Geobacteraceae</taxon>
        <taxon>Citrifermentans</taxon>
    </lineage>
</organism>
<dbReference type="SUPFAM" id="SSF51905">
    <property type="entry name" value="FAD/NAD(P)-binding domain"/>
    <property type="match status" value="1"/>
</dbReference>
<dbReference type="RefSeq" id="WP_185245167.1">
    <property type="nucleotide sequence ID" value="NZ_AP023213.1"/>
</dbReference>
<keyword evidence="2" id="KW-0285">Flavoprotein</keyword>
<name>A0A6S6M5A2_9BACT</name>
<dbReference type="GO" id="GO:0005737">
    <property type="term" value="C:cytoplasm"/>
    <property type="evidence" value="ECO:0007669"/>
    <property type="project" value="TreeGrafter"/>
</dbReference>
<keyword evidence="4" id="KW-0560">Oxidoreductase</keyword>
<dbReference type="PANTHER" id="PTHR43104:SF2">
    <property type="entry name" value="L-2-HYDROXYGLUTARATE DEHYDROGENASE, MITOCHONDRIAL"/>
    <property type="match status" value="1"/>
</dbReference>
<dbReference type="KEGG" id="gbn:GEOBRER4_18460"/>
<dbReference type="EMBL" id="AP023213">
    <property type="protein sequence ID" value="BCG47096.1"/>
    <property type="molecule type" value="Genomic_DNA"/>
</dbReference>
<dbReference type="AlphaFoldDB" id="A0A6S6M5A2"/>
<evidence type="ECO:0000313" key="8">
    <source>
        <dbReference type="Proteomes" id="UP000515472"/>
    </source>
</evidence>
<proteinExistence type="inferred from homology"/>
<dbReference type="InterPro" id="IPR036188">
    <property type="entry name" value="FAD/NAD-bd_sf"/>
</dbReference>
<evidence type="ECO:0000256" key="5">
    <source>
        <dbReference type="ARBA" id="ARBA00037941"/>
    </source>
</evidence>
<dbReference type="GO" id="GO:0047545">
    <property type="term" value="F:(S)-2-hydroxyglutarate dehydrogenase activity"/>
    <property type="evidence" value="ECO:0007669"/>
    <property type="project" value="TreeGrafter"/>
</dbReference>
<evidence type="ECO:0000313" key="7">
    <source>
        <dbReference type="EMBL" id="BCG47096.1"/>
    </source>
</evidence>
<dbReference type="NCBIfam" id="NF008726">
    <property type="entry name" value="PRK11728.1"/>
    <property type="match status" value="1"/>
</dbReference>
<evidence type="ECO:0000259" key="6">
    <source>
        <dbReference type="Pfam" id="PF01266"/>
    </source>
</evidence>
<dbReference type="PANTHER" id="PTHR43104">
    <property type="entry name" value="L-2-HYDROXYGLUTARATE DEHYDROGENASE, MITOCHONDRIAL"/>
    <property type="match status" value="1"/>
</dbReference>
<dbReference type="Gene3D" id="3.30.9.10">
    <property type="entry name" value="D-Amino Acid Oxidase, subunit A, domain 2"/>
    <property type="match status" value="1"/>
</dbReference>
<dbReference type="Pfam" id="PF01266">
    <property type="entry name" value="DAO"/>
    <property type="match status" value="1"/>
</dbReference>
<protein>
    <submittedName>
        <fullName evidence="7">FAD-dependent oxidoreductase</fullName>
    </submittedName>
</protein>